<keyword evidence="1" id="KW-0472">Membrane</keyword>
<feature type="transmembrane region" description="Helical" evidence="1">
    <location>
        <begin position="194"/>
        <end position="213"/>
    </location>
</feature>
<feature type="domain" description="EamA" evidence="2">
    <location>
        <begin position="163"/>
        <end position="295"/>
    </location>
</feature>
<dbReference type="SUPFAM" id="SSF103481">
    <property type="entry name" value="Multidrug resistance efflux transporter EmrE"/>
    <property type="match status" value="2"/>
</dbReference>
<feature type="transmembrane region" description="Helical" evidence="1">
    <location>
        <begin position="280"/>
        <end position="296"/>
    </location>
</feature>
<feature type="transmembrane region" description="Helical" evidence="1">
    <location>
        <begin position="135"/>
        <end position="153"/>
    </location>
</feature>
<dbReference type="EMBL" id="BBVC01000072">
    <property type="protein sequence ID" value="GAO98618.1"/>
    <property type="molecule type" value="Genomic_DNA"/>
</dbReference>
<keyword evidence="4" id="KW-1185">Reference proteome</keyword>
<dbReference type="InterPro" id="IPR000620">
    <property type="entry name" value="EamA_dom"/>
</dbReference>
<protein>
    <submittedName>
        <fullName evidence="3">O-acetylserine/cysteine export protein</fullName>
    </submittedName>
</protein>
<evidence type="ECO:0000313" key="4">
    <source>
        <dbReference type="Proteomes" id="UP000036771"/>
    </source>
</evidence>
<name>A0A0K8MEH0_9PROT</name>
<dbReference type="AlphaFoldDB" id="A0A0K8MEH0"/>
<dbReference type="InterPro" id="IPR037185">
    <property type="entry name" value="EmrE-like"/>
</dbReference>
<feature type="transmembrane region" description="Helical" evidence="1">
    <location>
        <begin position="12"/>
        <end position="35"/>
    </location>
</feature>
<feature type="transmembrane region" description="Helical" evidence="1">
    <location>
        <begin position="225"/>
        <end position="247"/>
    </location>
</feature>
<accession>A0A0K8MEH0</accession>
<dbReference type="PANTHER" id="PTHR22911:SF76">
    <property type="entry name" value="EAMA DOMAIN-CONTAINING PROTEIN"/>
    <property type="match status" value="1"/>
</dbReference>
<feature type="domain" description="EamA" evidence="2">
    <location>
        <begin position="18"/>
        <end position="151"/>
    </location>
</feature>
<feature type="transmembrane region" description="Helical" evidence="1">
    <location>
        <begin position="80"/>
        <end position="98"/>
    </location>
</feature>
<evidence type="ECO:0000256" key="1">
    <source>
        <dbReference type="SAM" id="Phobius"/>
    </source>
</evidence>
<organism evidence="3 4">
    <name type="scientific">Caedimonas varicaedens</name>
    <dbReference type="NCBI Taxonomy" id="1629334"/>
    <lineage>
        <taxon>Bacteria</taxon>
        <taxon>Pseudomonadati</taxon>
        <taxon>Pseudomonadota</taxon>
        <taxon>Alphaproteobacteria</taxon>
        <taxon>Holosporales</taxon>
        <taxon>Caedimonadaceae</taxon>
        <taxon>Caedimonas</taxon>
    </lineage>
</organism>
<sequence length="301" mass="33328">MFKAFSNRLFDSSFPYAFLGVILGSAFIGASPIFVRLSAVDPFATGFFRFFFALPFLWTWMVIDTMATKEPRHPKMGKDYLLLSVAGVFFALDIAFWHHSLHHTSVVNSTLLNSMTPIFVTLIAWFVWREKISGISVIGVIFAIAGTCLLVLAEGKIGEVKFFGDFLALISALFFAGYVLIVKHLRGYFTAPTIMAWSSMSCMYCLAILTFSCEQHIIPSHWEEWLPLLGLAVIVHAMGQGLIAVSLKHLSATFSAITMMITPVVSALLAWVLFQEPFTGLKIAGGLIIVVGIIIARQNEK</sequence>
<dbReference type="PANTHER" id="PTHR22911">
    <property type="entry name" value="ACYL-MALONYL CONDENSING ENZYME-RELATED"/>
    <property type="match status" value="1"/>
</dbReference>
<reference evidence="3 4" key="1">
    <citation type="submission" date="2015-03" db="EMBL/GenBank/DDBJ databases">
        <title>Caedibacter varicaedens, whole genome shotgun sequence.</title>
        <authorList>
            <person name="Suzuki H."/>
            <person name="Dapper A.L."/>
            <person name="Gibson A.K."/>
            <person name="Jackson C."/>
            <person name="Lee H."/>
            <person name="Pejaver V.R."/>
            <person name="Doak T."/>
            <person name="Lynch M."/>
        </authorList>
    </citation>
    <scope>NUCLEOTIDE SEQUENCE [LARGE SCALE GENOMIC DNA]</scope>
</reference>
<dbReference type="Gene3D" id="1.10.3730.20">
    <property type="match status" value="2"/>
</dbReference>
<evidence type="ECO:0000259" key="2">
    <source>
        <dbReference type="Pfam" id="PF00892"/>
    </source>
</evidence>
<dbReference type="Proteomes" id="UP000036771">
    <property type="component" value="Unassembled WGS sequence"/>
</dbReference>
<feature type="transmembrane region" description="Helical" evidence="1">
    <location>
        <begin position="165"/>
        <end position="182"/>
    </location>
</feature>
<evidence type="ECO:0000313" key="3">
    <source>
        <dbReference type="EMBL" id="GAO98618.1"/>
    </source>
</evidence>
<feature type="transmembrane region" description="Helical" evidence="1">
    <location>
        <begin position="254"/>
        <end position="274"/>
    </location>
</feature>
<proteinExistence type="predicted"/>
<comment type="caution">
    <text evidence="3">The sequence shown here is derived from an EMBL/GenBank/DDBJ whole genome shotgun (WGS) entry which is preliminary data.</text>
</comment>
<dbReference type="Pfam" id="PF00892">
    <property type="entry name" value="EamA"/>
    <property type="match status" value="2"/>
</dbReference>
<feature type="transmembrane region" description="Helical" evidence="1">
    <location>
        <begin position="110"/>
        <end position="128"/>
    </location>
</feature>
<dbReference type="STRING" id="1629334.Cva_01282"/>
<gene>
    <name evidence="3" type="ORF">Cva_01282</name>
</gene>
<keyword evidence="1" id="KW-0812">Transmembrane</keyword>
<feature type="transmembrane region" description="Helical" evidence="1">
    <location>
        <begin position="47"/>
        <end position="68"/>
    </location>
</feature>
<dbReference type="GO" id="GO:0016020">
    <property type="term" value="C:membrane"/>
    <property type="evidence" value="ECO:0007669"/>
    <property type="project" value="InterPro"/>
</dbReference>
<dbReference type="OrthoDB" id="8770617at2"/>
<keyword evidence="1" id="KW-1133">Transmembrane helix</keyword>